<proteinExistence type="predicted"/>
<dbReference type="EMBL" id="BQNB010018844">
    <property type="protein sequence ID" value="GJT78894.1"/>
    <property type="molecule type" value="Genomic_DNA"/>
</dbReference>
<name>A0ABQ5GTV5_9ASTR</name>
<feature type="region of interest" description="Disordered" evidence="1">
    <location>
        <begin position="185"/>
        <end position="220"/>
    </location>
</feature>
<comment type="caution">
    <text evidence="2">The sequence shown here is derived from an EMBL/GenBank/DDBJ whole genome shotgun (WGS) entry which is preliminary data.</text>
</comment>
<evidence type="ECO:0000313" key="2">
    <source>
        <dbReference type="EMBL" id="GJT78894.1"/>
    </source>
</evidence>
<accession>A0ABQ5GTV5</accession>
<protein>
    <submittedName>
        <fullName evidence="2">Uncharacterized protein</fullName>
    </submittedName>
</protein>
<feature type="compositionally biased region" description="Low complexity" evidence="1">
    <location>
        <begin position="195"/>
        <end position="204"/>
    </location>
</feature>
<gene>
    <name evidence="2" type="ORF">Tco_1045619</name>
</gene>
<reference evidence="2" key="2">
    <citation type="submission" date="2022-01" db="EMBL/GenBank/DDBJ databases">
        <authorList>
            <person name="Yamashiro T."/>
            <person name="Shiraishi A."/>
            <person name="Satake H."/>
            <person name="Nakayama K."/>
        </authorList>
    </citation>
    <scope>NUCLEOTIDE SEQUENCE</scope>
</reference>
<dbReference type="Proteomes" id="UP001151760">
    <property type="component" value="Unassembled WGS sequence"/>
</dbReference>
<feature type="compositionally biased region" description="Polar residues" evidence="1">
    <location>
        <begin position="210"/>
        <end position="220"/>
    </location>
</feature>
<keyword evidence="3" id="KW-1185">Reference proteome</keyword>
<feature type="compositionally biased region" description="Polar residues" evidence="1">
    <location>
        <begin position="185"/>
        <end position="194"/>
    </location>
</feature>
<feature type="region of interest" description="Disordered" evidence="1">
    <location>
        <begin position="80"/>
        <end position="106"/>
    </location>
</feature>
<reference evidence="2" key="1">
    <citation type="journal article" date="2022" name="Int. J. Mol. Sci.">
        <title>Draft Genome of Tanacetum Coccineum: Genomic Comparison of Closely Related Tanacetum-Family Plants.</title>
        <authorList>
            <person name="Yamashiro T."/>
            <person name="Shiraishi A."/>
            <person name="Nakayama K."/>
            <person name="Satake H."/>
        </authorList>
    </citation>
    <scope>NUCLEOTIDE SEQUENCE</scope>
</reference>
<sequence>MADHHSARSHGAVRQRKGLVGVLSAMATSPACRFRHMQIQTDADSDRCRQVQSIELHGDEREQNRQTTADSDIHQIQTGSNKFSRKIQTKVDEEQTTDNSRQSRFRQQADRAVDLDNGFRQQIPMQINQDKTKQNQVKSDIQNQIHNKRNWAKSKYIVDAEMLHITTQDIVGFVKTITSPSSIQNQLANNNPIQTDANTNIPNDTDTDTSRTIGHQNYRS</sequence>
<evidence type="ECO:0000313" key="3">
    <source>
        <dbReference type="Proteomes" id="UP001151760"/>
    </source>
</evidence>
<organism evidence="2 3">
    <name type="scientific">Tanacetum coccineum</name>
    <dbReference type="NCBI Taxonomy" id="301880"/>
    <lineage>
        <taxon>Eukaryota</taxon>
        <taxon>Viridiplantae</taxon>
        <taxon>Streptophyta</taxon>
        <taxon>Embryophyta</taxon>
        <taxon>Tracheophyta</taxon>
        <taxon>Spermatophyta</taxon>
        <taxon>Magnoliopsida</taxon>
        <taxon>eudicotyledons</taxon>
        <taxon>Gunneridae</taxon>
        <taxon>Pentapetalae</taxon>
        <taxon>asterids</taxon>
        <taxon>campanulids</taxon>
        <taxon>Asterales</taxon>
        <taxon>Asteraceae</taxon>
        <taxon>Asteroideae</taxon>
        <taxon>Anthemideae</taxon>
        <taxon>Anthemidinae</taxon>
        <taxon>Tanacetum</taxon>
    </lineage>
</organism>
<evidence type="ECO:0000256" key="1">
    <source>
        <dbReference type="SAM" id="MobiDB-lite"/>
    </source>
</evidence>
<feature type="compositionally biased region" description="Polar residues" evidence="1">
    <location>
        <begin position="97"/>
        <end position="106"/>
    </location>
</feature>